<organism evidence="1 2">
    <name type="scientific">Puccinia graminis f. sp. tritici</name>
    <dbReference type="NCBI Taxonomy" id="56615"/>
    <lineage>
        <taxon>Eukaryota</taxon>
        <taxon>Fungi</taxon>
        <taxon>Dikarya</taxon>
        <taxon>Basidiomycota</taxon>
        <taxon>Pucciniomycotina</taxon>
        <taxon>Pucciniomycetes</taxon>
        <taxon>Pucciniales</taxon>
        <taxon>Pucciniaceae</taxon>
        <taxon>Puccinia</taxon>
    </lineage>
</organism>
<comment type="caution">
    <text evidence="1">The sequence shown here is derived from an EMBL/GenBank/DDBJ whole genome shotgun (WGS) entry which is preliminary data.</text>
</comment>
<evidence type="ECO:0000313" key="1">
    <source>
        <dbReference type="EMBL" id="KAA1136931.1"/>
    </source>
</evidence>
<dbReference type="Proteomes" id="UP000325313">
    <property type="component" value="Unassembled WGS sequence"/>
</dbReference>
<accession>A0A5B0SG32</accession>
<sequence>MVDLNTTTSNQLILGCSPGDFSPASAPAHSPSPYPALLLAFPTVDQPPLGRRLPHTTTISPP</sequence>
<dbReference type="EMBL" id="VDEP01000015">
    <property type="protein sequence ID" value="KAA1136931.1"/>
    <property type="molecule type" value="Genomic_DNA"/>
</dbReference>
<reference evidence="1 2" key="1">
    <citation type="submission" date="2019-05" db="EMBL/GenBank/DDBJ databases">
        <title>Emergence of the Ug99 lineage of the wheat stem rust pathogen through somatic hybridization.</title>
        <authorList>
            <person name="Li F."/>
            <person name="Upadhyaya N.M."/>
            <person name="Sperschneider J."/>
            <person name="Matny O."/>
            <person name="Nguyen-Phuc H."/>
            <person name="Mago R."/>
            <person name="Raley C."/>
            <person name="Miller M.E."/>
            <person name="Silverstein K.A.T."/>
            <person name="Henningsen E."/>
            <person name="Hirsch C.D."/>
            <person name="Visser B."/>
            <person name="Pretorius Z.A."/>
            <person name="Steffenson B.J."/>
            <person name="Schwessinger B."/>
            <person name="Dodds P.N."/>
            <person name="Figueroa M."/>
        </authorList>
    </citation>
    <scope>NUCLEOTIDE SEQUENCE [LARGE SCALE GENOMIC DNA]</scope>
    <source>
        <strain evidence="1 2">Ug99</strain>
    </source>
</reference>
<protein>
    <submittedName>
        <fullName evidence="1">Uncharacterized protein</fullName>
    </submittedName>
</protein>
<gene>
    <name evidence="1" type="ORF">PGTUg99_007377</name>
</gene>
<dbReference type="AlphaFoldDB" id="A0A5B0SG32"/>
<evidence type="ECO:0000313" key="2">
    <source>
        <dbReference type="Proteomes" id="UP000325313"/>
    </source>
</evidence>
<proteinExistence type="predicted"/>
<name>A0A5B0SG32_PUCGR</name>